<dbReference type="GO" id="GO:0008233">
    <property type="term" value="F:peptidase activity"/>
    <property type="evidence" value="ECO:0007669"/>
    <property type="project" value="UniProtKB-KW"/>
</dbReference>
<dbReference type="SMART" id="SM00306">
    <property type="entry name" value="HintN"/>
    <property type="match status" value="1"/>
</dbReference>
<dbReference type="CDD" id="cd00081">
    <property type="entry name" value="Hint"/>
    <property type="match status" value="1"/>
</dbReference>
<keyword evidence="6" id="KW-0645">Protease</keyword>
<dbReference type="Pfam" id="PF01085">
    <property type="entry name" value="HH_signal"/>
    <property type="match status" value="1"/>
</dbReference>
<keyword evidence="5" id="KW-1003">Cell membrane</keyword>
<evidence type="ECO:0000256" key="7">
    <source>
        <dbReference type="ARBA" id="ARBA00022679"/>
    </source>
</evidence>
<evidence type="ECO:0000256" key="14">
    <source>
        <dbReference type="ARBA" id="ARBA00023136"/>
    </source>
</evidence>
<dbReference type="InterPro" id="IPR006141">
    <property type="entry name" value="Intein_N"/>
</dbReference>
<dbReference type="GO" id="GO:0007267">
    <property type="term" value="P:cell-cell signaling"/>
    <property type="evidence" value="ECO:0007669"/>
    <property type="project" value="InterPro"/>
</dbReference>
<dbReference type="GO" id="GO:0005509">
    <property type="term" value="F:calcium ion binding"/>
    <property type="evidence" value="ECO:0007669"/>
    <property type="project" value="TreeGrafter"/>
</dbReference>
<comment type="subcellular location">
    <subcellularLocation>
        <location evidence="1">Cell membrane</location>
        <topology evidence="1">Lipid-anchor</topology>
    </subcellularLocation>
</comment>
<dbReference type="GO" id="GO:0005113">
    <property type="term" value="F:patched binding"/>
    <property type="evidence" value="ECO:0007669"/>
    <property type="project" value="TreeGrafter"/>
</dbReference>
<evidence type="ECO:0000256" key="4">
    <source>
        <dbReference type="ARBA" id="ARBA00022473"/>
    </source>
</evidence>
<keyword evidence="16" id="KW-0449">Lipoprotein</keyword>
<sequence>MFCGVLCCGPGRGGFRRRSTHKLLPLVFKQHVPNVPENSLAASGPSDARIRRGDERFKMLVPNYNTDVVWADRTGTGSDRIMTRRLKERLDMLAISVQNQWPGVRLRVTNAFDEEGHHAEGSLHYSARAVDVTTSDRDTSKYGLLARMAVNSGFDFVYYESRLQIHCSVKKEQPTSRSYMGCFHGDSIVLTTKGRKKMKYLEVGEEIASDFEDGVSLKFSKVITFLHRDAQMKTMFIKIEIENGNVLLLTKSHIIFRYETRAANQKMYENLKFPTFTNILFNNYEATHAGNILIGDFVYIGSSNGNASISKAKEWDASPFYVGINSAIFVASPGLQYKELL</sequence>
<keyword evidence="17" id="KW-0504">Morphogen</keyword>
<evidence type="ECO:0000256" key="9">
    <source>
        <dbReference type="ARBA" id="ARBA00022723"/>
    </source>
</evidence>
<evidence type="ECO:0000256" key="3">
    <source>
        <dbReference type="ARBA" id="ARBA00021970"/>
    </source>
</evidence>
<dbReference type="Gene3D" id="3.30.1380.10">
    <property type="match status" value="1"/>
</dbReference>
<comment type="function">
    <text evidence="18">The C-terminal part of the hedgehog protein precursor displays an autoproteolysis activity that results in the cleavage of the full-length protein into two parts (N-product and C-product). In addition, the C-terminal part displays a cholesterol transferase activity that results by the covalent attachment of a cholesterol moiety to the C-terminal of the newly generated N-product. Once cleaved, the C-product has no signaling activity and diffuses from the cell.</text>
</comment>
<name>A0AAV6UVX3_9ARAC</name>
<evidence type="ECO:0000256" key="5">
    <source>
        <dbReference type="ARBA" id="ARBA00022475"/>
    </source>
</evidence>
<dbReference type="Proteomes" id="UP000827092">
    <property type="component" value="Unassembled WGS sequence"/>
</dbReference>
<keyword evidence="8" id="KW-0709">Segmentation polarity protein</keyword>
<keyword evidence="7" id="KW-0808">Transferase</keyword>
<proteinExistence type="inferred from homology"/>
<reference evidence="21 22" key="1">
    <citation type="journal article" date="2022" name="Nat. Ecol. Evol.">
        <title>A masculinizing supergene underlies an exaggerated male reproductive morph in a spider.</title>
        <authorList>
            <person name="Hendrickx F."/>
            <person name="De Corte Z."/>
            <person name="Sonet G."/>
            <person name="Van Belleghem S.M."/>
            <person name="Kostlbacher S."/>
            <person name="Vangestel C."/>
        </authorList>
    </citation>
    <scope>NUCLEOTIDE SEQUENCE [LARGE SCALE GENOMIC DNA]</scope>
    <source>
        <strain evidence="21">W744_W776</strain>
    </source>
</reference>
<dbReference type="GO" id="GO:0007367">
    <property type="term" value="P:segment polarity determination"/>
    <property type="evidence" value="ECO:0007669"/>
    <property type="project" value="UniProtKB-KW"/>
</dbReference>
<dbReference type="InterPro" id="IPR001657">
    <property type="entry name" value="Hedgehog"/>
</dbReference>
<dbReference type="GO" id="GO:0016015">
    <property type="term" value="F:morphogen activity"/>
    <property type="evidence" value="ECO:0007669"/>
    <property type="project" value="UniProtKB-KW"/>
</dbReference>
<evidence type="ECO:0000256" key="16">
    <source>
        <dbReference type="ARBA" id="ARBA00023288"/>
    </source>
</evidence>
<dbReference type="GO" id="GO:0001708">
    <property type="term" value="P:cell fate specification"/>
    <property type="evidence" value="ECO:0007669"/>
    <property type="project" value="TreeGrafter"/>
</dbReference>
<evidence type="ECO:0000313" key="22">
    <source>
        <dbReference type="Proteomes" id="UP000827092"/>
    </source>
</evidence>
<dbReference type="GO" id="GO:0007224">
    <property type="term" value="P:smoothened signaling pathway"/>
    <property type="evidence" value="ECO:0007669"/>
    <property type="project" value="TreeGrafter"/>
</dbReference>
<comment type="similarity">
    <text evidence="2">Belongs to the hedgehog family.</text>
</comment>
<dbReference type="GO" id="GO:0048731">
    <property type="term" value="P:system development"/>
    <property type="evidence" value="ECO:0007669"/>
    <property type="project" value="UniProtKB-ARBA"/>
</dbReference>
<evidence type="ECO:0000256" key="18">
    <source>
        <dbReference type="ARBA" id="ARBA00045369"/>
    </source>
</evidence>
<evidence type="ECO:0000256" key="6">
    <source>
        <dbReference type="ARBA" id="ARBA00022670"/>
    </source>
</evidence>
<evidence type="ECO:0000259" key="20">
    <source>
        <dbReference type="SMART" id="SM00306"/>
    </source>
</evidence>
<dbReference type="InterPro" id="IPR001767">
    <property type="entry name" value="Hedgehog_Hint"/>
</dbReference>
<dbReference type="GO" id="GO:0010468">
    <property type="term" value="P:regulation of gene expression"/>
    <property type="evidence" value="ECO:0007669"/>
    <property type="project" value="TreeGrafter"/>
</dbReference>
<comment type="caution">
    <text evidence="21">The sequence shown here is derived from an EMBL/GenBank/DDBJ whole genome shotgun (WGS) entry which is preliminary data.</text>
</comment>
<dbReference type="GO" id="GO:0016740">
    <property type="term" value="F:transferase activity"/>
    <property type="evidence" value="ECO:0007669"/>
    <property type="project" value="UniProtKB-KW"/>
</dbReference>
<dbReference type="SUPFAM" id="SSF55166">
    <property type="entry name" value="Hedgehog/DD-peptidase"/>
    <property type="match status" value="1"/>
</dbReference>
<evidence type="ECO:0000256" key="19">
    <source>
        <dbReference type="ARBA" id="ARBA00048589"/>
    </source>
</evidence>
<dbReference type="GO" id="GO:0016539">
    <property type="term" value="P:intein-mediated protein splicing"/>
    <property type="evidence" value="ECO:0007669"/>
    <property type="project" value="InterPro"/>
</dbReference>
<evidence type="ECO:0000256" key="10">
    <source>
        <dbReference type="ARBA" id="ARBA00022729"/>
    </source>
</evidence>
<protein>
    <recommendedName>
        <fullName evidence="3">Protein hedgehog</fullName>
    </recommendedName>
</protein>
<keyword evidence="11" id="KW-0378">Hydrolase</keyword>
<dbReference type="AlphaFoldDB" id="A0AAV6UVX3"/>
<keyword evidence="14" id="KW-0472">Membrane</keyword>
<evidence type="ECO:0000256" key="12">
    <source>
        <dbReference type="ARBA" id="ARBA00022813"/>
    </source>
</evidence>
<dbReference type="EMBL" id="JAFNEN010000251">
    <property type="protein sequence ID" value="KAG8187989.1"/>
    <property type="molecule type" value="Genomic_DNA"/>
</dbReference>
<keyword evidence="22" id="KW-1185">Reference proteome</keyword>
<dbReference type="PRINTS" id="PR00632">
    <property type="entry name" value="SONICHHOG"/>
</dbReference>
<keyword evidence="10" id="KW-0732">Signal</keyword>
<dbReference type="FunFam" id="3.30.1380.10:FF:000001">
    <property type="entry name" value="Indian hedgehog"/>
    <property type="match status" value="1"/>
</dbReference>
<evidence type="ECO:0000256" key="8">
    <source>
        <dbReference type="ARBA" id="ARBA00022716"/>
    </source>
</evidence>
<dbReference type="GO" id="GO:0016540">
    <property type="term" value="P:protein autoprocessing"/>
    <property type="evidence" value="ECO:0007669"/>
    <property type="project" value="InterPro"/>
</dbReference>
<evidence type="ECO:0000313" key="21">
    <source>
        <dbReference type="EMBL" id="KAG8187989.1"/>
    </source>
</evidence>
<dbReference type="InterPro" id="IPR050387">
    <property type="entry name" value="Hedgehog_Signaling"/>
</dbReference>
<dbReference type="SUPFAM" id="SSF51294">
    <property type="entry name" value="Hedgehog/intein (Hint) domain"/>
    <property type="match status" value="1"/>
</dbReference>
<evidence type="ECO:0000256" key="2">
    <source>
        <dbReference type="ARBA" id="ARBA00010649"/>
    </source>
</evidence>
<evidence type="ECO:0000256" key="11">
    <source>
        <dbReference type="ARBA" id="ARBA00022801"/>
    </source>
</evidence>
<dbReference type="InterPro" id="IPR009045">
    <property type="entry name" value="Zn_M74/Hedgehog-like"/>
</dbReference>
<keyword evidence="4" id="KW-0217">Developmental protein</keyword>
<dbReference type="InterPro" id="IPR003587">
    <property type="entry name" value="Hint_dom_N"/>
</dbReference>
<accession>A0AAV6UVX3</accession>
<dbReference type="InterPro" id="IPR036844">
    <property type="entry name" value="Hint_dom_sf"/>
</dbReference>
<dbReference type="GO" id="GO:0009653">
    <property type="term" value="P:anatomical structure morphogenesis"/>
    <property type="evidence" value="ECO:0007669"/>
    <property type="project" value="UniProtKB-KW"/>
</dbReference>
<dbReference type="Pfam" id="PF01079">
    <property type="entry name" value="Hint"/>
    <property type="match status" value="1"/>
</dbReference>
<keyword evidence="12" id="KW-0068">Autocatalytic cleavage</keyword>
<keyword evidence="15" id="KW-0564">Palmitate</keyword>
<feature type="domain" description="Hint" evidence="20">
    <location>
        <begin position="180"/>
        <end position="302"/>
    </location>
</feature>
<dbReference type="Gene3D" id="2.170.16.10">
    <property type="entry name" value="Hedgehog/Intein (Hint) domain"/>
    <property type="match status" value="1"/>
</dbReference>
<dbReference type="PANTHER" id="PTHR11889:SF31">
    <property type="entry name" value="PROTEIN HEDGEHOG"/>
    <property type="match status" value="1"/>
</dbReference>
<dbReference type="PROSITE" id="PS50817">
    <property type="entry name" value="INTEIN_N_TER"/>
    <property type="match status" value="1"/>
</dbReference>
<dbReference type="PANTHER" id="PTHR11889">
    <property type="entry name" value="HEDGEHOG"/>
    <property type="match status" value="1"/>
</dbReference>
<keyword evidence="9" id="KW-0479">Metal-binding</keyword>
<evidence type="ECO:0000256" key="17">
    <source>
        <dbReference type="ARBA" id="ARBA00023301"/>
    </source>
</evidence>
<dbReference type="GO" id="GO:0005886">
    <property type="term" value="C:plasma membrane"/>
    <property type="evidence" value="ECO:0007669"/>
    <property type="project" value="UniProtKB-SubCell"/>
</dbReference>
<gene>
    <name evidence="21" type="ORF">JTE90_009868</name>
</gene>
<comment type="catalytic activity">
    <reaction evidence="19">
        <text>glycyl-L-cysteinyl-[protein] + cholesterol + H(+) = [protein]-C-terminal glycyl cholesterol ester + N-terminal L-cysteinyl-[protein]</text>
        <dbReference type="Rhea" id="RHEA:59504"/>
        <dbReference type="Rhea" id="RHEA-COMP:12707"/>
        <dbReference type="Rhea" id="RHEA-COMP:15369"/>
        <dbReference type="Rhea" id="RHEA-COMP:15374"/>
        <dbReference type="ChEBI" id="CHEBI:15378"/>
        <dbReference type="ChEBI" id="CHEBI:16113"/>
        <dbReference type="ChEBI" id="CHEBI:65250"/>
        <dbReference type="ChEBI" id="CHEBI:143135"/>
        <dbReference type="ChEBI" id="CHEBI:143140"/>
    </reaction>
    <physiologicalReaction direction="left-to-right" evidence="19">
        <dbReference type="Rhea" id="RHEA:59505"/>
    </physiologicalReaction>
</comment>
<evidence type="ECO:0000256" key="15">
    <source>
        <dbReference type="ARBA" id="ARBA00023139"/>
    </source>
</evidence>
<dbReference type="GO" id="GO:0005615">
    <property type="term" value="C:extracellular space"/>
    <property type="evidence" value="ECO:0007669"/>
    <property type="project" value="TreeGrafter"/>
</dbReference>
<dbReference type="InterPro" id="IPR000320">
    <property type="entry name" value="Hedgehog_signalling_dom"/>
</dbReference>
<keyword evidence="13" id="KW-0106">Calcium</keyword>
<evidence type="ECO:0000256" key="1">
    <source>
        <dbReference type="ARBA" id="ARBA00004193"/>
    </source>
</evidence>
<evidence type="ECO:0000256" key="13">
    <source>
        <dbReference type="ARBA" id="ARBA00022837"/>
    </source>
</evidence>
<organism evidence="21 22">
    <name type="scientific">Oedothorax gibbosus</name>
    <dbReference type="NCBI Taxonomy" id="931172"/>
    <lineage>
        <taxon>Eukaryota</taxon>
        <taxon>Metazoa</taxon>
        <taxon>Ecdysozoa</taxon>
        <taxon>Arthropoda</taxon>
        <taxon>Chelicerata</taxon>
        <taxon>Arachnida</taxon>
        <taxon>Araneae</taxon>
        <taxon>Araneomorphae</taxon>
        <taxon>Entelegynae</taxon>
        <taxon>Araneoidea</taxon>
        <taxon>Linyphiidae</taxon>
        <taxon>Erigoninae</taxon>
        <taxon>Oedothorax</taxon>
    </lineage>
</organism>